<keyword evidence="3" id="KW-1185">Reference proteome</keyword>
<gene>
    <name evidence="2" type="ORF">ACD661_01590</name>
</gene>
<name>A0ABW8D3G8_9GAMM</name>
<evidence type="ECO:0000313" key="3">
    <source>
        <dbReference type="Proteomes" id="UP001615550"/>
    </source>
</evidence>
<evidence type="ECO:0000313" key="2">
    <source>
        <dbReference type="EMBL" id="MFJ1267243.1"/>
    </source>
</evidence>
<evidence type="ECO:0000256" key="1">
    <source>
        <dbReference type="SAM" id="SignalP"/>
    </source>
</evidence>
<evidence type="ECO:0008006" key="4">
    <source>
        <dbReference type="Google" id="ProtNLM"/>
    </source>
</evidence>
<comment type="caution">
    <text evidence="2">The sequence shown here is derived from an EMBL/GenBank/DDBJ whole genome shotgun (WGS) entry which is preliminary data.</text>
</comment>
<reference evidence="2 3" key="1">
    <citation type="submission" date="2024-08" db="EMBL/GenBank/DDBJ databases">
        <title>Draft Genome Sequence of Legionella lytica strain DSB2004, Isolated From a Fire Sprinkler System.</title>
        <authorList>
            <person name="Everhart A.D."/>
            <person name="Kidane D.T."/>
            <person name="Farone A.L."/>
            <person name="Farone M.B."/>
        </authorList>
    </citation>
    <scope>NUCLEOTIDE SEQUENCE [LARGE SCALE GENOMIC DNA]</scope>
    <source>
        <strain evidence="2 3">DSB2004</strain>
    </source>
</reference>
<sequence length="251" mass="27338">MYLCNTKYSTAFVALLSTLSCSASFAGSMGPVSPAFKGHFLAQIGGYSAIQGKAQTIHIAENLIGNRYTVTTHNQGNGLVGLGYLFDGPVIQGKFPLSYGINAFFLGQTSVRGYIIQEDEFTNLSYRYKLQHIPLYFVAKTVLDTKVEKLKLAVDAGIGPNFMSASHYKEQALASFVIPDQAFSSRNNTTFSATVGASIRFVSAPDSIPLECGYRFFYLGQGKFRTNNEQILNSVKTGDNYANAFVCTVTV</sequence>
<feature type="signal peptide" evidence="1">
    <location>
        <begin position="1"/>
        <end position="26"/>
    </location>
</feature>
<keyword evidence="1" id="KW-0732">Signal</keyword>
<dbReference type="EMBL" id="JBGORX010000001">
    <property type="protein sequence ID" value="MFJ1267243.1"/>
    <property type="molecule type" value="Genomic_DNA"/>
</dbReference>
<proteinExistence type="predicted"/>
<feature type="chain" id="PRO_5047503719" description="Outer membrane protein beta-barrel domain-containing protein" evidence="1">
    <location>
        <begin position="27"/>
        <end position="251"/>
    </location>
</feature>
<organism evidence="2 3">
    <name type="scientific">Legionella lytica</name>
    <dbReference type="NCBI Taxonomy" id="96232"/>
    <lineage>
        <taxon>Bacteria</taxon>
        <taxon>Pseudomonadati</taxon>
        <taxon>Pseudomonadota</taxon>
        <taxon>Gammaproteobacteria</taxon>
        <taxon>Legionellales</taxon>
        <taxon>Legionellaceae</taxon>
        <taxon>Legionella</taxon>
    </lineage>
</organism>
<dbReference type="RefSeq" id="WP_400185820.1">
    <property type="nucleotide sequence ID" value="NZ_JBGORX010000001.1"/>
</dbReference>
<accession>A0ABW8D3G8</accession>
<protein>
    <recommendedName>
        <fullName evidence="4">Outer membrane protein beta-barrel domain-containing protein</fullName>
    </recommendedName>
</protein>
<dbReference type="Proteomes" id="UP001615550">
    <property type="component" value="Unassembled WGS sequence"/>
</dbReference>
<dbReference type="PROSITE" id="PS51257">
    <property type="entry name" value="PROKAR_LIPOPROTEIN"/>
    <property type="match status" value="1"/>
</dbReference>